<dbReference type="EMBL" id="JBHSXN010000001">
    <property type="protein sequence ID" value="MFC6951629.1"/>
    <property type="molecule type" value="Genomic_DNA"/>
</dbReference>
<dbReference type="RefSeq" id="WP_336348651.1">
    <property type="nucleotide sequence ID" value="NZ_JAZAQL010000001.1"/>
</dbReference>
<dbReference type="Gene3D" id="1.10.10.10">
    <property type="entry name" value="Winged helix-like DNA-binding domain superfamily/Winged helix DNA-binding domain"/>
    <property type="match status" value="1"/>
</dbReference>
<feature type="compositionally biased region" description="Basic and acidic residues" evidence="1">
    <location>
        <begin position="1"/>
        <end position="13"/>
    </location>
</feature>
<evidence type="ECO:0000313" key="5">
    <source>
        <dbReference type="Proteomes" id="UP001596395"/>
    </source>
</evidence>
<dbReference type="InterPro" id="IPR057527">
    <property type="entry name" value="HVO_A0261-like_N"/>
</dbReference>
<protein>
    <submittedName>
        <fullName evidence="4">Helix-turn-helix transcriptional regulator</fullName>
    </submittedName>
</protein>
<comment type="caution">
    <text evidence="4">The sequence shown here is derived from an EMBL/GenBank/DDBJ whole genome shotgun (WGS) entry which is preliminary data.</text>
</comment>
<keyword evidence="5" id="KW-1185">Reference proteome</keyword>
<name>A0ABD5V7X4_9EURY</name>
<evidence type="ECO:0000259" key="2">
    <source>
        <dbReference type="Pfam" id="PF08350"/>
    </source>
</evidence>
<evidence type="ECO:0000256" key="1">
    <source>
        <dbReference type="SAM" id="MobiDB-lite"/>
    </source>
</evidence>
<dbReference type="InterPro" id="IPR011991">
    <property type="entry name" value="ArsR-like_HTH"/>
</dbReference>
<reference evidence="4 5" key="1">
    <citation type="journal article" date="2019" name="Int. J. Syst. Evol. Microbiol.">
        <title>The Global Catalogue of Microorganisms (GCM) 10K type strain sequencing project: providing services to taxonomists for standard genome sequencing and annotation.</title>
        <authorList>
            <consortium name="The Broad Institute Genomics Platform"/>
            <consortium name="The Broad Institute Genome Sequencing Center for Infectious Disease"/>
            <person name="Wu L."/>
            <person name="Ma J."/>
        </authorList>
    </citation>
    <scope>NUCLEOTIDE SEQUENCE [LARGE SCALE GENOMIC DNA]</scope>
    <source>
        <strain evidence="4 5">GX26</strain>
    </source>
</reference>
<dbReference type="CDD" id="cd00090">
    <property type="entry name" value="HTH_ARSR"/>
    <property type="match status" value="1"/>
</dbReference>
<dbReference type="SUPFAM" id="SSF46785">
    <property type="entry name" value="Winged helix' DNA-binding domain"/>
    <property type="match status" value="1"/>
</dbReference>
<evidence type="ECO:0000313" key="4">
    <source>
        <dbReference type="EMBL" id="MFC6951629.1"/>
    </source>
</evidence>
<accession>A0ABD5V7X4</accession>
<dbReference type="Proteomes" id="UP001596395">
    <property type="component" value="Unassembled WGS sequence"/>
</dbReference>
<organism evidence="4 5">
    <name type="scientific">Halorubellus litoreus</name>
    <dbReference type="NCBI Taxonomy" id="755308"/>
    <lineage>
        <taxon>Archaea</taxon>
        <taxon>Methanobacteriati</taxon>
        <taxon>Methanobacteriota</taxon>
        <taxon>Stenosarchaea group</taxon>
        <taxon>Halobacteria</taxon>
        <taxon>Halobacteriales</taxon>
        <taxon>Halorubellaceae</taxon>
        <taxon>Halorubellus</taxon>
    </lineage>
</organism>
<feature type="region of interest" description="Disordered" evidence="1">
    <location>
        <begin position="1"/>
        <end position="24"/>
    </location>
</feature>
<gene>
    <name evidence="4" type="ORF">ACFQGB_02020</name>
</gene>
<dbReference type="AlphaFoldDB" id="A0ABD5V7X4"/>
<evidence type="ECO:0000259" key="3">
    <source>
        <dbReference type="Pfam" id="PF25213"/>
    </source>
</evidence>
<sequence>MPERAVDTGRETEPATESSPPTDELLRALAKSRTLVRSLRDGPKYKRTLAEDLDVSKSTVYNWARELNEHGVVARTHEGYELTALGAQVAAVFQMTVETTEHLYEARPLLEAVPESMAPPPCVMATASVVTTDTSPTAPLDAFMTWVEDATHVTGLPGLTYPRSFEAVADDLRSGDMTCDVVIENDDVDALTAKYPAVCEQVLAGPSTVHYVDETPPVGLYLLPDSTPNVGVTTYTDRGHIASFVRLSGEDAATWARGVYEDVRKDATLVDSQ</sequence>
<dbReference type="InterPro" id="IPR013561">
    <property type="entry name" value="FilR1_middle_dom"/>
</dbReference>
<feature type="domain" description="Methanogenesis regulatory protein FilR1 middle" evidence="2">
    <location>
        <begin position="136"/>
        <end position="266"/>
    </location>
</feature>
<dbReference type="Pfam" id="PF08350">
    <property type="entry name" value="FilR1_middle"/>
    <property type="match status" value="1"/>
</dbReference>
<dbReference type="Pfam" id="PF25213">
    <property type="entry name" value="HVO_A0261_N"/>
    <property type="match status" value="1"/>
</dbReference>
<feature type="domain" description="HVO-A0261-like N-terminal" evidence="3">
    <location>
        <begin position="28"/>
        <end position="101"/>
    </location>
</feature>
<proteinExistence type="predicted"/>
<dbReference type="InterPro" id="IPR036388">
    <property type="entry name" value="WH-like_DNA-bd_sf"/>
</dbReference>
<dbReference type="InterPro" id="IPR036390">
    <property type="entry name" value="WH_DNA-bd_sf"/>
</dbReference>